<dbReference type="SUPFAM" id="SSF144091">
    <property type="entry name" value="Rhomboid-like"/>
    <property type="match status" value="1"/>
</dbReference>
<feature type="transmembrane region" description="Helical" evidence="7">
    <location>
        <begin position="119"/>
        <end position="135"/>
    </location>
</feature>
<comment type="subcellular location">
    <subcellularLocation>
        <location evidence="1">Membrane</location>
        <topology evidence="1">Multi-pass membrane protein</topology>
    </subcellularLocation>
</comment>
<evidence type="ECO:0000256" key="2">
    <source>
        <dbReference type="ARBA" id="ARBA00009045"/>
    </source>
</evidence>
<dbReference type="GO" id="GO:0016020">
    <property type="term" value="C:membrane"/>
    <property type="evidence" value="ECO:0007669"/>
    <property type="project" value="UniProtKB-SubCell"/>
</dbReference>
<dbReference type="OrthoDB" id="418595at2759"/>
<evidence type="ECO:0000256" key="1">
    <source>
        <dbReference type="ARBA" id="ARBA00004141"/>
    </source>
</evidence>
<name>A0A0D0DXQ5_9AGAM</name>
<evidence type="ECO:0000256" key="7">
    <source>
        <dbReference type="SAM" id="Phobius"/>
    </source>
</evidence>
<evidence type="ECO:0000313" key="10">
    <source>
        <dbReference type="Proteomes" id="UP000054538"/>
    </source>
</evidence>
<protein>
    <recommendedName>
        <fullName evidence="8">Peptidase S54 rhomboid domain-containing protein</fullName>
    </recommendedName>
</protein>
<evidence type="ECO:0000313" key="9">
    <source>
        <dbReference type="EMBL" id="KIL00374.1"/>
    </source>
</evidence>
<feature type="transmembrane region" description="Helical" evidence="7">
    <location>
        <begin position="212"/>
        <end position="230"/>
    </location>
</feature>
<keyword evidence="5 7" id="KW-1133">Transmembrane helix</keyword>
<keyword evidence="3 7" id="KW-0812">Transmembrane</keyword>
<dbReference type="InParanoid" id="A0A0D0DXQ5"/>
<evidence type="ECO:0000256" key="5">
    <source>
        <dbReference type="ARBA" id="ARBA00022989"/>
    </source>
</evidence>
<dbReference type="Gene3D" id="1.20.1540.10">
    <property type="entry name" value="Rhomboid-like"/>
    <property type="match status" value="1"/>
</dbReference>
<feature type="transmembrane region" description="Helical" evidence="7">
    <location>
        <begin position="236"/>
        <end position="254"/>
    </location>
</feature>
<evidence type="ECO:0000256" key="6">
    <source>
        <dbReference type="ARBA" id="ARBA00023136"/>
    </source>
</evidence>
<proteinExistence type="inferred from homology"/>
<keyword evidence="10" id="KW-1185">Reference proteome</keyword>
<accession>A0A0D0DXQ5</accession>
<dbReference type="STRING" id="930991.A0A0D0DXQ5"/>
<dbReference type="InterPro" id="IPR022764">
    <property type="entry name" value="Peptidase_S54_rhomboid_dom"/>
</dbReference>
<dbReference type="Proteomes" id="UP000054538">
    <property type="component" value="Unassembled WGS sequence"/>
</dbReference>
<reference evidence="9 10" key="1">
    <citation type="submission" date="2014-04" db="EMBL/GenBank/DDBJ databases">
        <authorList>
            <consortium name="DOE Joint Genome Institute"/>
            <person name="Kuo A."/>
            <person name="Kohler A."/>
            <person name="Jargeat P."/>
            <person name="Nagy L.G."/>
            <person name="Floudas D."/>
            <person name="Copeland A."/>
            <person name="Barry K.W."/>
            <person name="Cichocki N."/>
            <person name="Veneault-Fourrey C."/>
            <person name="LaButti K."/>
            <person name="Lindquist E.A."/>
            <person name="Lipzen A."/>
            <person name="Lundell T."/>
            <person name="Morin E."/>
            <person name="Murat C."/>
            <person name="Sun H."/>
            <person name="Tunlid A."/>
            <person name="Henrissat B."/>
            <person name="Grigoriev I.V."/>
            <person name="Hibbett D.S."/>
            <person name="Martin F."/>
            <person name="Nordberg H.P."/>
            <person name="Cantor M.N."/>
            <person name="Hua S.X."/>
        </authorList>
    </citation>
    <scope>NUCLEOTIDE SEQUENCE [LARGE SCALE GENOMIC DNA]</scope>
    <source>
        <strain evidence="9 10">Ve08.2h10</strain>
    </source>
</reference>
<dbReference type="AlphaFoldDB" id="A0A0D0DXQ5"/>
<feature type="transmembrane region" description="Helical" evidence="7">
    <location>
        <begin position="296"/>
        <end position="312"/>
    </location>
</feature>
<dbReference type="Pfam" id="PF01694">
    <property type="entry name" value="Rhomboid"/>
    <property type="match status" value="1"/>
</dbReference>
<feature type="domain" description="Peptidase S54 rhomboid" evidence="8">
    <location>
        <begin position="168"/>
        <end position="310"/>
    </location>
</feature>
<keyword evidence="6 7" id="KW-0472">Membrane</keyword>
<evidence type="ECO:0000256" key="3">
    <source>
        <dbReference type="ARBA" id="ARBA00022692"/>
    </source>
</evidence>
<dbReference type="PANTHER" id="PTHR43731:SF14">
    <property type="entry name" value="PRESENILIN-ASSOCIATED RHOMBOID-LIKE PROTEIN, MITOCHONDRIAL"/>
    <property type="match status" value="1"/>
</dbReference>
<dbReference type="EMBL" id="KN824835">
    <property type="protein sequence ID" value="KIL00374.1"/>
    <property type="molecule type" value="Genomic_DNA"/>
</dbReference>
<evidence type="ECO:0000259" key="8">
    <source>
        <dbReference type="Pfam" id="PF01694"/>
    </source>
</evidence>
<dbReference type="InterPro" id="IPR035952">
    <property type="entry name" value="Rhomboid-like_sf"/>
</dbReference>
<keyword evidence="4" id="KW-0378">Hydrolase</keyword>
<dbReference type="GO" id="GO:0006465">
    <property type="term" value="P:signal peptide processing"/>
    <property type="evidence" value="ECO:0007669"/>
    <property type="project" value="TreeGrafter"/>
</dbReference>
<dbReference type="InterPro" id="IPR050925">
    <property type="entry name" value="Rhomboid_protease_S54"/>
</dbReference>
<organism evidence="9 10">
    <name type="scientific">Paxillus rubicundulus Ve08.2h10</name>
    <dbReference type="NCBI Taxonomy" id="930991"/>
    <lineage>
        <taxon>Eukaryota</taxon>
        <taxon>Fungi</taxon>
        <taxon>Dikarya</taxon>
        <taxon>Basidiomycota</taxon>
        <taxon>Agaricomycotina</taxon>
        <taxon>Agaricomycetes</taxon>
        <taxon>Agaricomycetidae</taxon>
        <taxon>Boletales</taxon>
        <taxon>Paxilineae</taxon>
        <taxon>Paxillaceae</taxon>
        <taxon>Paxillus</taxon>
    </lineage>
</organism>
<dbReference type="GO" id="GO:0004252">
    <property type="term" value="F:serine-type endopeptidase activity"/>
    <property type="evidence" value="ECO:0007669"/>
    <property type="project" value="InterPro"/>
</dbReference>
<sequence length="318" mass="35648">MSNISLLLFRRTGFTSTHTSRWTRSSRFFDPSFRTSSSVTTWPSPNATTPAFPSLATGLGAFTTYGALSRSSLSDILHFARTEIRSATHRDVLRSRGGSGSSWRRPPRRDWLDSLDSKVIFYGIIAVNVGIYLAWQSAVTTYRTMGDTTLLLFLRDNFLVDMRNVSAGRLWTLVTACFSHRDTSHALFNGLTFYFMAPAVMQLLGNKRFLGLYFLGGISASFASLAWNRFFRHENVSSHGASGAIMATLAFYSCAFPRNTFLIFFVIPCPAWIFLPGVLLYDGWRSFSERRTTTDSAGHVGGLLSGVGYYLWKFAVRR</sequence>
<dbReference type="HOGENOM" id="CLU_055068_7_2_1"/>
<feature type="transmembrane region" description="Helical" evidence="7">
    <location>
        <begin position="261"/>
        <end position="284"/>
    </location>
</feature>
<comment type="similarity">
    <text evidence="2">Belongs to the peptidase S54 family.</text>
</comment>
<reference evidence="10" key="2">
    <citation type="submission" date="2015-01" db="EMBL/GenBank/DDBJ databases">
        <title>Evolutionary Origins and Diversification of the Mycorrhizal Mutualists.</title>
        <authorList>
            <consortium name="DOE Joint Genome Institute"/>
            <consortium name="Mycorrhizal Genomics Consortium"/>
            <person name="Kohler A."/>
            <person name="Kuo A."/>
            <person name="Nagy L.G."/>
            <person name="Floudas D."/>
            <person name="Copeland A."/>
            <person name="Barry K.W."/>
            <person name="Cichocki N."/>
            <person name="Veneault-Fourrey C."/>
            <person name="LaButti K."/>
            <person name="Lindquist E.A."/>
            <person name="Lipzen A."/>
            <person name="Lundell T."/>
            <person name="Morin E."/>
            <person name="Murat C."/>
            <person name="Riley R."/>
            <person name="Ohm R."/>
            <person name="Sun H."/>
            <person name="Tunlid A."/>
            <person name="Henrissat B."/>
            <person name="Grigoriev I.V."/>
            <person name="Hibbett D.S."/>
            <person name="Martin F."/>
        </authorList>
    </citation>
    <scope>NUCLEOTIDE SEQUENCE [LARGE SCALE GENOMIC DNA]</scope>
    <source>
        <strain evidence="10">Ve08.2h10</strain>
    </source>
</reference>
<gene>
    <name evidence="9" type="ORF">PAXRUDRAFT_129981</name>
</gene>
<dbReference type="PANTHER" id="PTHR43731">
    <property type="entry name" value="RHOMBOID PROTEASE"/>
    <property type="match status" value="1"/>
</dbReference>
<evidence type="ECO:0000256" key="4">
    <source>
        <dbReference type="ARBA" id="ARBA00022801"/>
    </source>
</evidence>